<evidence type="ECO:0000256" key="4">
    <source>
        <dbReference type="ARBA" id="ARBA00022519"/>
    </source>
</evidence>
<evidence type="ECO:0000256" key="3">
    <source>
        <dbReference type="ARBA" id="ARBA00022475"/>
    </source>
</evidence>
<dbReference type="KEGG" id="psin:CAK95_09345"/>
<dbReference type="GO" id="GO:0005886">
    <property type="term" value="C:plasma membrane"/>
    <property type="evidence" value="ECO:0007669"/>
    <property type="project" value="UniProtKB-SubCell"/>
</dbReference>
<evidence type="ECO:0000256" key="5">
    <source>
        <dbReference type="ARBA" id="ARBA00022692"/>
    </source>
</evidence>
<evidence type="ECO:0000313" key="12">
    <source>
        <dbReference type="Proteomes" id="UP000194137"/>
    </source>
</evidence>
<evidence type="ECO:0000256" key="1">
    <source>
        <dbReference type="ARBA" id="ARBA00004429"/>
    </source>
</evidence>
<keyword evidence="6 9" id="KW-1133">Transmembrane helix</keyword>
<dbReference type="EMBL" id="CP021112">
    <property type="protein sequence ID" value="ARP99264.1"/>
    <property type="molecule type" value="Genomic_DNA"/>
</dbReference>
<reference evidence="11 12" key="1">
    <citation type="submission" date="2017-05" db="EMBL/GenBank/DDBJ databases">
        <title>Full genome sequence of Pseudorhodoplanes sinuspersici.</title>
        <authorList>
            <person name="Dastgheib S.M.M."/>
            <person name="Shavandi M."/>
            <person name="Tirandaz H."/>
        </authorList>
    </citation>
    <scope>NUCLEOTIDE SEQUENCE [LARGE SCALE GENOMIC DNA]</scope>
    <source>
        <strain evidence="11 12">RIPI110</strain>
    </source>
</reference>
<comment type="function">
    <text evidence="9">Part of the tripartite ATP-independent periplasmic (TRAP) transport system.</text>
</comment>
<feature type="transmembrane region" description="Helical" evidence="9">
    <location>
        <begin position="96"/>
        <end position="117"/>
    </location>
</feature>
<gene>
    <name evidence="11" type="ORF">CAK95_09345</name>
</gene>
<dbReference type="Proteomes" id="UP000194137">
    <property type="component" value="Chromosome"/>
</dbReference>
<keyword evidence="4 9" id="KW-0997">Cell inner membrane</keyword>
<dbReference type="AlphaFoldDB" id="A0A1W6ZR70"/>
<feature type="transmembrane region" description="Helical" evidence="9">
    <location>
        <begin position="52"/>
        <end position="75"/>
    </location>
</feature>
<evidence type="ECO:0000313" key="11">
    <source>
        <dbReference type="EMBL" id="ARP99264.1"/>
    </source>
</evidence>
<evidence type="ECO:0000259" key="10">
    <source>
        <dbReference type="Pfam" id="PF04290"/>
    </source>
</evidence>
<dbReference type="InterPro" id="IPR055348">
    <property type="entry name" value="DctQ"/>
</dbReference>
<evidence type="ECO:0000256" key="6">
    <source>
        <dbReference type="ARBA" id="ARBA00022989"/>
    </source>
</evidence>
<comment type="caution">
    <text evidence="9">Lacks conserved residue(s) required for the propagation of feature annotation.</text>
</comment>
<sequence length="194" mass="22712">MTNDREPAITRLIHIIDKPALWSGWLVSWLIVPMVLALVYEVTARYFLNAPTVWAYDVTFITYGTFFMLGSAYTLQRGGHIRTDIYYGQWSPRRQGMVDTLCYLIFFFPPLIIFLFVTWDFFWTSFLRDERSVTSPWLPRIWPLKAVLPTTCVLLLIQGAGELLRSIHAWKTGHWVPRFNPVSATDRIEERPHV</sequence>
<name>A0A1W6ZR70_9HYPH</name>
<organism evidence="11 12">
    <name type="scientific">Pseudorhodoplanes sinuspersici</name>
    <dbReference type="NCBI Taxonomy" id="1235591"/>
    <lineage>
        <taxon>Bacteria</taxon>
        <taxon>Pseudomonadati</taxon>
        <taxon>Pseudomonadota</taxon>
        <taxon>Alphaproteobacteria</taxon>
        <taxon>Hyphomicrobiales</taxon>
        <taxon>Pseudorhodoplanes</taxon>
    </lineage>
</organism>
<evidence type="ECO:0000256" key="7">
    <source>
        <dbReference type="ARBA" id="ARBA00023136"/>
    </source>
</evidence>
<dbReference type="STRING" id="1235591.CAK95_09345"/>
<evidence type="ECO:0000256" key="8">
    <source>
        <dbReference type="ARBA" id="ARBA00038436"/>
    </source>
</evidence>
<dbReference type="PANTHER" id="PTHR35011">
    <property type="entry name" value="2,3-DIKETO-L-GULONATE TRAP TRANSPORTER SMALL PERMEASE PROTEIN YIAM"/>
    <property type="match status" value="1"/>
</dbReference>
<dbReference type="InterPro" id="IPR007387">
    <property type="entry name" value="TRAP_DctQ"/>
</dbReference>
<keyword evidence="7 9" id="KW-0472">Membrane</keyword>
<accession>A0A1W6ZR70</accession>
<keyword evidence="12" id="KW-1185">Reference proteome</keyword>
<keyword evidence="5 9" id="KW-0812">Transmembrane</keyword>
<protein>
    <recommendedName>
        <fullName evidence="9">TRAP transporter small permease protein</fullName>
    </recommendedName>
</protein>
<proteinExistence type="inferred from homology"/>
<dbReference type="RefSeq" id="WP_086087673.1">
    <property type="nucleotide sequence ID" value="NZ_CP021112.1"/>
</dbReference>
<dbReference type="OrthoDB" id="9794346at2"/>
<dbReference type="PANTHER" id="PTHR35011:SF4">
    <property type="entry name" value="SLL1102 PROTEIN"/>
    <property type="match status" value="1"/>
</dbReference>
<keyword evidence="2 9" id="KW-0813">Transport</keyword>
<feature type="domain" description="Tripartite ATP-independent periplasmic transporters DctQ component" evidence="10">
    <location>
        <begin position="34"/>
        <end position="167"/>
    </location>
</feature>
<dbReference type="GO" id="GO:0022857">
    <property type="term" value="F:transmembrane transporter activity"/>
    <property type="evidence" value="ECO:0007669"/>
    <property type="project" value="UniProtKB-UniRule"/>
</dbReference>
<comment type="subcellular location">
    <subcellularLocation>
        <location evidence="1 9">Cell inner membrane</location>
        <topology evidence="1 9">Multi-pass membrane protein</topology>
    </subcellularLocation>
</comment>
<keyword evidence="3" id="KW-1003">Cell membrane</keyword>
<comment type="similarity">
    <text evidence="8 9">Belongs to the TRAP transporter small permease family.</text>
</comment>
<evidence type="ECO:0000256" key="2">
    <source>
        <dbReference type="ARBA" id="ARBA00022448"/>
    </source>
</evidence>
<comment type="subunit">
    <text evidence="9">The complex comprises the extracytoplasmic solute receptor protein and the two transmembrane proteins.</text>
</comment>
<dbReference type="Pfam" id="PF04290">
    <property type="entry name" value="DctQ"/>
    <property type="match status" value="1"/>
</dbReference>
<feature type="transmembrane region" description="Helical" evidence="9">
    <location>
        <begin position="20"/>
        <end position="40"/>
    </location>
</feature>
<evidence type="ECO:0000256" key="9">
    <source>
        <dbReference type="RuleBase" id="RU369079"/>
    </source>
</evidence>